<feature type="region of interest" description="Disordered" evidence="11">
    <location>
        <begin position="440"/>
        <end position="468"/>
    </location>
</feature>
<feature type="region of interest" description="Disordered" evidence="11">
    <location>
        <begin position="1237"/>
        <end position="1276"/>
    </location>
</feature>
<comment type="similarity">
    <text evidence="3">Belongs to the SMC family. SMC2 subfamily.</text>
</comment>
<dbReference type="SUPFAM" id="SSF52540">
    <property type="entry name" value="P-loop containing nucleoside triphosphate hydrolases"/>
    <property type="match status" value="2"/>
</dbReference>
<comment type="subcellular location">
    <subcellularLocation>
        <location evidence="2">Chromosome</location>
    </subcellularLocation>
    <subcellularLocation>
        <location evidence="1">Nucleus</location>
    </subcellularLocation>
</comment>
<evidence type="ECO:0000256" key="4">
    <source>
        <dbReference type="ARBA" id="ARBA00022454"/>
    </source>
</evidence>
<evidence type="ECO:0000259" key="12">
    <source>
        <dbReference type="SMART" id="SM00968"/>
    </source>
</evidence>
<evidence type="ECO:0000256" key="8">
    <source>
        <dbReference type="ARBA" id="ARBA00023067"/>
    </source>
</evidence>
<feature type="compositionally biased region" description="Low complexity" evidence="11">
    <location>
        <begin position="1094"/>
        <end position="1113"/>
    </location>
</feature>
<feature type="compositionally biased region" description="Basic and acidic residues" evidence="11">
    <location>
        <begin position="1463"/>
        <end position="1477"/>
    </location>
</feature>
<dbReference type="FunFam" id="3.40.50.300:FF:000278">
    <property type="entry name" value="Structural maintenance of chromosomes 2"/>
    <property type="match status" value="1"/>
</dbReference>
<feature type="region of interest" description="Disordered" evidence="11">
    <location>
        <begin position="1461"/>
        <end position="1567"/>
    </location>
</feature>
<dbReference type="Pfam" id="PF02463">
    <property type="entry name" value="SMC_N"/>
    <property type="match status" value="2"/>
</dbReference>
<keyword evidence="5" id="KW-0547">Nucleotide-binding</keyword>
<dbReference type="GO" id="GO:0030261">
    <property type="term" value="P:chromosome condensation"/>
    <property type="evidence" value="ECO:0007669"/>
    <property type="project" value="UniProtKB-KW"/>
</dbReference>
<keyword evidence="4" id="KW-0158">Chromosome</keyword>
<organism evidence="13 14">
    <name type="scientific">Takifugu flavidus</name>
    <name type="common">sansaifugu</name>
    <dbReference type="NCBI Taxonomy" id="433684"/>
    <lineage>
        <taxon>Eukaryota</taxon>
        <taxon>Metazoa</taxon>
        <taxon>Chordata</taxon>
        <taxon>Craniata</taxon>
        <taxon>Vertebrata</taxon>
        <taxon>Euteleostomi</taxon>
        <taxon>Actinopterygii</taxon>
        <taxon>Neopterygii</taxon>
        <taxon>Teleostei</taxon>
        <taxon>Neoteleostei</taxon>
        <taxon>Acanthomorphata</taxon>
        <taxon>Eupercaria</taxon>
        <taxon>Tetraodontiformes</taxon>
        <taxon>Tetradontoidea</taxon>
        <taxon>Tetraodontidae</taxon>
        <taxon>Takifugu</taxon>
    </lineage>
</organism>
<dbReference type="CDD" id="cd03273">
    <property type="entry name" value="ABC_SMC2_euk"/>
    <property type="match status" value="1"/>
</dbReference>
<reference evidence="13 14" key="1">
    <citation type="submission" date="2019-04" db="EMBL/GenBank/DDBJ databases">
        <title>Chromosome genome assembly for Takifugu flavidus.</title>
        <authorList>
            <person name="Xiao S."/>
        </authorList>
    </citation>
    <scope>NUCLEOTIDE SEQUENCE [LARGE SCALE GENOMIC DNA]</scope>
    <source>
        <strain evidence="13">HTHZ2018</strain>
        <tissue evidence="13">Muscle</tissue>
    </source>
</reference>
<dbReference type="GO" id="GO:0005524">
    <property type="term" value="F:ATP binding"/>
    <property type="evidence" value="ECO:0007669"/>
    <property type="project" value="UniProtKB-KW"/>
</dbReference>
<keyword evidence="8" id="KW-0226">DNA condensation</keyword>
<dbReference type="EMBL" id="RHFK02000019">
    <property type="protein sequence ID" value="TWW59843.1"/>
    <property type="molecule type" value="Genomic_DNA"/>
</dbReference>
<evidence type="ECO:0000256" key="11">
    <source>
        <dbReference type="SAM" id="MobiDB-lite"/>
    </source>
</evidence>
<evidence type="ECO:0000313" key="13">
    <source>
        <dbReference type="EMBL" id="TWW59843.1"/>
    </source>
</evidence>
<evidence type="ECO:0000313" key="14">
    <source>
        <dbReference type="Proteomes" id="UP000324091"/>
    </source>
</evidence>
<feature type="compositionally biased region" description="Pro residues" evidence="11">
    <location>
        <begin position="1040"/>
        <end position="1050"/>
    </location>
</feature>
<accession>A0A5C6MY12</accession>
<evidence type="ECO:0000256" key="5">
    <source>
        <dbReference type="ARBA" id="ARBA00022741"/>
    </source>
</evidence>
<feature type="compositionally biased region" description="Gly residues" evidence="11">
    <location>
        <begin position="1505"/>
        <end position="1517"/>
    </location>
</feature>
<dbReference type="SUPFAM" id="SSF75553">
    <property type="entry name" value="Smc hinge domain"/>
    <property type="match status" value="1"/>
</dbReference>
<dbReference type="GO" id="GO:0016887">
    <property type="term" value="F:ATP hydrolysis activity"/>
    <property type="evidence" value="ECO:0007669"/>
    <property type="project" value="InterPro"/>
</dbReference>
<dbReference type="Gene3D" id="1.20.1060.20">
    <property type="match status" value="1"/>
</dbReference>
<dbReference type="InterPro" id="IPR003395">
    <property type="entry name" value="RecF/RecN/SMC_N"/>
</dbReference>
<feature type="compositionally biased region" description="Gly residues" evidence="11">
    <location>
        <begin position="1127"/>
        <end position="1137"/>
    </location>
</feature>
<feature type="region of interest" description="Disordered" evidence="11">
    <location>
        <begin position="1609"/>
        <end position="1637"/>
    </location>
</feature>
<evidence type="ECO:0000256" key="9">
    <source>
        <dbReference type="ARBA" id="ARBA00023306"/>
    </source>
</evidence>
<dbReference type="FunFam" id="1.20.1060.20:FF:000005">
    <property type="entry name" value="Structural maintenance of chromosomes 2"/>
    <property type="match status" value="1"/>
</dbReference>
<dbReference type="GO" id="GO:0005634">
    <property type="term" value="C:nucleus"/>
    <property type="evidence" value="ECO:0007669"/>
    <property type="project" value="UniProtKB-SubCell"/>
</dbReference>
<feature type="domain" description="SMC hinge" evidence="12">
    <location>
        <begin position="588"/>
        <end position="708"/>
    </location>
</feature>
<feature type="coiled-coil region" evidence="10">
    <location>
        <begin position="272"/>
        <end position="356"/>
    </location>
</feature>
<comment type="caution">
    <text evidence="13">The sequence shown here is derived from an EMBL/GenBank/DDBJ whole genome shotgun (WGS) entry which is preliminary data.</text>
</comment>
<dbReference type="InterPro" id="IPR036277">
    <property type="entry name" value="SMC_hinge_sf"/>
</dbReference>
<dbReference type="InterPro" id="IPR010935">
    <property type="entry name" value="SMC_hinge"/>
</dbReference>
<dbReference type="SMART" id="SM00968">
    <property type="entry name" value="SMC_hinge"/>
    <property type="match status" value="1"/>
</dbReference>
<name>A0A5C6MY12_9TELE</name>
<feature type="region of interest" description="Disordered" evidence="11">
    <location>
        <begin position="988"/>
        <end position="1154"/>
    </location>
</feature>
<keyword evidence="6" id="KW-0067">ATP-binding</keyword>
<dbReference type="InterPro" id="IPR027417">
    <property type="entry name" value="P-loop_NTPase"/>
</dbReference>
<dbReference type="Pfam" id="PF06470">
    <property type="entry name" value="SMC_hinge"/>
    <property type="match status" value="1"/>
</dbReference>
<keyword evidence="7 10" id="KW-0175">Coiled coil</keyword>
<dbReference type="GO" id="GO:0005694">
    <property type="term" value="C:chromosome"/>
    <property type="evidence" value="ECO:0007669"/>
    <property type="project" value="UniProtKB-SubCell"/>
</dbReference>
<keyword evidence="9" id="KW-0131">Cell cycle</keyword>
<dbReference type="PANTHER" id="PTHR43977">
    <property type="entry name" value="STRUCTURAL MAINTENANCE OF CHROMOSOMES PROTEIN 3"/>
    <property type="match status" value="1"/>
</dbReference>
<dbReference type="Gene3D" id="3.40.50.300">
    <property type="entry name" value="P-loop containing nucleotide triphosphate hydrolases"/>
    <property type="match status" value="2"/>
</dbReference>
<evidence type="ECO:0000256" key="6">
    <source>
        <dbReference type="ARBA" id="ARBA00022840"/>
    </source>
</evidence>
<sequence length="1637" mass="180309">MHIKSIILEGFKSYAQRTEINGFDPLFNAITGLNGSGKSNILDSICFLLGISNLSHVRASNLQDLVYKNGQGGITKATVSITFDNSNKGESPLGFETHDEITVTRQVVIGGRNKYLINGVNANNTRVQDLFCSVGLNVNNPHFLIMQGRITKVLNMKPPEILAMIEEAAGTRMYECKKISAQKTIEKKEAKLKEIQTLLNWVRLFTFLKILDEEITPTMQKLQEERSSYLEYQKLMREIQHLTRLHVAWLFVCAEETKLKSADNLKVMQDNIKKMQVSLVENESKVQELSAQIQELQKKKDQEVNGVLKSLEEALADVQRVDAKVQSGLDMKKQNIQDETKKRKELVKNMEEDKKMLIVKEREVSKVMEQLLAMQEEGQKENAALEVAEKHFRAVSAGLSTNEDGEEATLAGQMMTCKNDISKADTEAKQVGAGMRLRGRGWQEKPCRDGGQAPASSRAPPRTQQTFHSRQLCRGLRFPSVLSSTQAQMALKHAQAELKTKQTEMKKMDSGYKKDQDALRAVRSSREKLQAELDTLGYEDGKEERLLDKRRQLSREVTELGEKYERLVSRFPNLRFDYKDPERGWDRSKVKGLLANLITIQEVSYATALEVVAGGRLYNIVVDTEVTGKKLLERGELQRRYTIIPLNKISARTLDDRVVNTAKSLVGRANVHTALSLVGYEADLRKAMQYVFGSTLVCDTLDNAKKVAFDKHVMTKTVTLGGDIFDPQGTLSGGARSQAASVLSSLQELKDVRDELNSKESQLQDVEGQLTGLRATADKYRQLKQQCELKVEEEQILQAKLQQSSFHQQQEELERLRATIADSEETLRITEEVHKRAEEKYQVLEKKMKNAEAEREQELKAAQQKLTAAKTKADAFNKGLKQKQQESDAVALELEELRREQAGYEQQIQAVDEAMKAIQEQIDSMACTVSQNKEAVRKAQEELTKQKEVIMAQDKELKGKSSEANHLREQNNEVQLKIKELEHNINKHRKDTQDAADKVPHRSPALTQGTRGGPRRLATGRSLLGRGQRGLGPGGSPQVREPPGPGPAGPRPRRLATGRSLLGRGQRGLGPGGSPQVREPPGLPGPAGPRPRRLATGQGASWAAGASGASAAQKARHRSGSLLGCRGQRGLGPGGSLTCGEPPGPRPRWPRPRRLRPVASLLGRGQRGLGAEKVSRMLEEHDWIHSERQFFGQPNTSYDFKTNNPREASQRLRKLEETTSKLERNVNKRAMNMLNETEEKVSSGPGGPRGQGALWVRGPSGSGGPPGQGALRVRGLSGSGGPWGQVVLGVLRYNDLMKKKRIVESDKTKILQTIEELDQKKNEALNVAWQKVNKDFGSIFSTLLPGATAKLAPPQGCGVLEGLEFKVALGTTWKENLSELSGGQRSGDKHGFVGGRWSSGVAEQPRVCRSLVALSLILAMLLFKPAPIYILDEVDAALDLSHTQNIGQMLRAHFRHSQVRGRWSGDGERGDGERGDSGRGAVNGGTVVGGQWTVNGGTVDSGRGTVNGGTVDGGRGTVDGERGDSGRGTVDGWTVVGGQWLGGRWSRGRWSGDGGPGDGGRGTVDSGRGTVVQGTVFVVVSLKDGMFANANVLFKTKFVDGMSTVTRTALSQSDAGVPQKAPEKARHRDRKNRQLLG</sequence>
<evidence type="ECO:0000256" key="1">
    <source>
        <dbReference type="ARBA" id="ARBA00004123"/>
    </source>
</evidence>
<feature type="compositionally biased region" description="Basic residues" evidence="11">
    <location>
        <begin position="1627"/>
        <end position="1637"/>
    </location>
</feature>
<feature type="compositionally biased region" description="Basic and acidic residues" evidence="11">
    <location>
        <begin position="988"/>
        <end position="1000"/>
    </location>
</feature>
<evidence type="ECO:0000256" key="7">
    <source>
        <dbReference type="ARBA" id="ARBA00023054"/>
    </source>
</evidence>
<feature type="coiled-coil region" evidence="10">
    <location>
        <begin position="512"/>
        <end position="570"/>
    </location>
</feature>
<evidence type="ECO:0000256" key="2">
    <source>
        <dbReference type="ARBA" id="ARBA00004286"/>
    </source>
</evidence>
<proteinExistence type="inferred from homology"/>
<feature type="compositionally biased region" description="Gly residues" evidence="11">
    <location>
        <begin position="1551"/>
        <end position="1562"/>
    </location>
</feature>
<keyword evidence="14" id="KW-1185">Reference proteome</keyword>
<dbReference type="Proteomes" id="UP000324091">
    <property type="component" value="Chromosome 6"/>
</dbReference>
<evidence type="ECO:0000256" key="10">
    <source>
        <dbReference type="SAM" id="Coils"/>
    </source>
</evidence>
<dbReference type="InterPro" id="IPR027120">
    <property type="entry name" value="Smc2_ABC"/>
</dbReference>
<gene>
    <name evidence="13" type="ORF">D4764_06G0013730</name>
</gene>
<evidence type="ECO:0000256" key="3">
    <source>
        <dbReference type="ARBA" id="ARBA00005231"/>
    </source>
</evidence>
<dbReference type="Gene3D" id="3.30.70.1620">
    <property type="match status" value="1"/>
</dbReference>
<protein>
    <submittedName>
        <fullName evidence="13">Structural maintenance of chromosomes protein 2</fullName>
    </submittedName>
</protein>